<sequence>MSFTTLRHALLYNPGSLFSNVGVLLLCEKGVRSQYALTPIDMQHDNNTAGFLRLNPMGKVPVLIHDGQAIPDTLAMARFLDPSNDLLSQDAKAVALVERWRQVRVVALWIGKKRSDQDTSLMEAQLTKARERIDREATVRLAAHDDRAHILLSHTAYLHHRQQWQRLLDDSEDALAQHQPYLLDKDRFSLVDIYATSFLFWYLQKVDPSAETVFTGRRRLEQYYYRQLDRSSVRDAFNLS</sequence>
<reference evidence="3" key="1">
    <citation type="submission" date="2016-04" db="EMBL/GenBank/DDBJ databases">
        <authorList>
            <person name="Evans L.H."/>
            <person name="Alamgir A."/>
            <person name="Owens N."/>
            <person name="Weber N.D."/>
            <person name="Virtaneva K."/>
            <person name="Barbian K."/>
            <person name="Babar A."/>
            <person name="Rosenke K."/>
        </authorList>
    </citation>
    <scope>NUCLEOTIDE SEQUENCE [LARGE SCALE GENOMIC DNA]</scope>
    <source>
        <strain evidence="3">CBS 101.48</strain>
    </source>
</reference>
<evidence type="ECO:0000256" key="1">
    <source>
        <dbReference type="ARBA" id="ARBA00007409"/>
    </source>
</evidence>
<evidence type="ECO:0000259" key="2">
    <source>
        <dbReference type="PROSITE" id="PS50404"/>
    </source>
</evidence>
<evidence type="ECO:0000313" key="4">
    <source>
        <dbReference type="Proteomes" id="UP000078561"/>
    </source>
</evidence>
<protein>
    <recommendedName>
        <fullName evidence="2">GST N-terminal domain-containing protein</fullName>
    </recommendedName>
</protein>
<dbReference type="InterPro" id="IPR004045">
    <property type="entry name" value="Glutathione_S-Trfase_N"/>
</dbReference>
<dbReference type="AlphaFoldDB" id="A0A163K194"/>
<dbReference type="PANTHER" id="PTHR44051">
    <property type="entry name" value="GLUTATHIONE S-TRANSFERASE-RELATED"/>
    <property type="match status" value="1"/>
</dbReference>
<dbReference type="InterPro" id="IPR036282">
    <property type="entry name" value="Glutathione-S-Trfase_C_sf"/>
</dbReference>
<keyword evidence="4" id="KW-1185">Reference proteome</keyword>
<dbReference type="OMA" id="RWRQVRV"/>
<organism evidence="3">
    <name type="scientific">Absidia glauca</name>
    <name type="common">Pin mould</name>
    <dbReference type="NCBI Taxonomy" id="4829"/>
    <lineage>
        <taxon>Eukaryota</taxon>
        <taxon>Fungi</taxon>
        <taxon>Fungi incertae sedis</taxon>
        <taxon>Mucoromycota</taxon>
        <taxon>Mucoromycotina</taxon>
        <taxon>Mucoromycetes</taxon>
        <taxon>Mucorales</taxon>
        <taxon>Cunninghamellaceae</taxon>
        <taxon>Absidia</taxon>
    </lineage>
</organism>
<dbReference type="Gene3D" id="3.40.30.10">
    <property type="entry name" value="Glutaredoxin"/>
    <property type="match status" value="1"/>
</dbReference>
<evidence type="ECO:0000313" key="3">
    <source>
        <dbReference type="EMBL" id="SAM03503.1"/>
    </source>
</evidence>
<gene>
    <name evidence="3" type="primary">ABSGL_09344.1 scaffold 11175</name>
</gene>
<dbReference type="InterPro" id="IPR036249">
    <property type="entry name" value="Thioredoxin-like_sf"/>
</dbReference>
<comment type="similarity">
    <text evidence="1">Belongs to the GST superfamily.</text>
</comment>
<accession>A0A163K194</accession>
<dbReference type="Proteomes" id="UP000078561">
    <property type="component" value="Unassembled WGS sequence"/>
</dbReference>
<dbReference type="CDD" id="cd00570">
    <property type="entry name" value="GST_N_family"/>
    <property type="match status" value="1"/>
</dbReference>
<dbReference type="OrthoDB" id="412788at2759"/>
<dbReference type="Pfam" id="PF13409">
    <property type="entry name" value="GST_N_2"/>
    <property type="match status" value="1"/>
</dbReference>
<dbReference type="PANTHER" id="PTHR44051:SF8">
    <property type="entry name" value="GLUTATHIONE S-TRANSFERASE GSTA"/>
    <property type="match status" value="1"/>
</dbReference>
<dbReference type="SUPFAM" id="SSF52833">
    <property type="entry name" value="Thioredoxin-like"/>
    <property type="match status" value="1"/>
</dbReference>
<dbReference type="Gene3D" id="1.20.1050.10">
    <property type="match status" value="1"/>
</dbReference>
<name>A0A163K194_ABSGL</name>
<dbReference type="SUPFAM" id="SSF47616">
    <property type="entry name" value="GST C-terminal domain-like"/>
    <property type="match status" value="1"/>
</dbReference>
<dbReference type="PROSITE" id="PS50404">
    <property type="entry name" value="GST_NTER"/>
    <property type="match status" value="1"/>
</dbReference>
<dbReference type="STRING" id="4829.A0A163K194"/>
<dbReference type="EMBL" id="LT554202">
    <property type="protein sequence ID" value="SAM03503.1"/>
    <property type="molecule type" value="Genomic_DNA"/>
</dbReference>
<feature type="domain" description="GST N-terminal" evidence="2">
    <location>
        <begin position="6"/>
        <end position="88"/>
    </location>
</feature>
<proteinExistence type="inferred from homology"/>
<dbReference type="InParanoid" id="A0A163K194"/>